<dbReference type="Proteomes" id="UP000658690">
    <property type="component" value="Unassembled WGS sequence"/>
</dbReference>
<evidence type="ECO:0000259" key="1">
    <source>
        <dbReference type="PROSITE" id="PS51704"/>
    </source>
</evidence>
<dbReference type="CDD" id="cd08556">
    <property type="entry name" value="GDPD"/>
    <property type="match status" value="1"/>
</dbReference>
<dbReference type="PANTHER" id="PTHR46211">
    <property type="entry name" value="GLYCEROPHOSPHORYL DIESTER PHOSPHODIESTERASE"/>
    <property type="match status" value="1"/>
</dbReference>
<dbReference type="Pfam" id="PF03009">
    <property type="entry name" value="GDPD"/>
    <property type="match status" value="1"/>
</dbReference>
<organism evidence="2 3">
    <name type="scientific">Paenibacillus germinis</name>
    <dbReference type="NCBI Taxonomy" id="2654979"/>
    <lineage>
        <taxon>Bacteria</taxon>
        <taxon>Bacillati</taxon>
        <taxon>Bacillota</taxon>
        <taxon>Bacilli</taxon>
        <taxon>Bacillales</taxon>
        <taxon>Paenibacillaceae</taxon>
        <taxon>Paenibacillus</taxon>
    </lineage>
</organism>
<dbReference type="Gene3D" id="3.20.20.190">
    <property type="entry name" value="Phosphatidylinositol (PI) phosphodiesterase"/>
    <property type="match status" value="1"/>
</dbReference>
<gene>
    <name evidence="2" type="ORF">GC102_12870</name>
</gene>
<dbReference type="EMBL" id="WHOC01000069">
    <property type="protein sequence ID" value="NOU86660.1"/>
    <property type="molecule type" value="Genomic_DNA"/>
</dbReference>
<dbReference type="SUPFAM" id="SSF51695">
    <property type="entry name" value="PLC-like phosphodiesterases"/>
    <property type="match status" value="1"/>
</dbReference>
<reference evidence="2 3" key="1">
    <citation type="submission" date="2019-10" db="EMBL/GenBank/DDBJ databases">
        <title>Description of Paenibacillus choica sp. nov.</title>
        <authorList>
            <person name="Carlier A."/>
            <person name="Qi S."/>
        </authorList>
    </citation>
    <scope>NUCLEOTIDE SEQUENCE [LARGE SCALE GENOMIC DNA]</scope>
    <source>
        <strain evidence="2 3">LMG 31460</strain>
    </source>
</reference>
<feature type="domain" description="GP-PDE" evidence="1">
    <location>
        <begin position="13"/>
        <end position="253"/>
    </location>
</feature>
<accession>A0ABX1Z451</accession>
<dbReference type="InterPro" id="IPR017946">
    <property type="entry name" value="PLC-like_Pdiesterase_TIM-brl"/>
</dbReference>
<dbReference type="PANTHER" id="PTHR46211:SF1">
    <property type="entry name" value="GLYCEROPHOSPHODIESTER PHOSPHODIESTERASE, CYTOPLASMIC"/>
    <property type="match status" value="1"/>
</dbReference>
<protein>
    <submittedName>
        <fullName evidence="2">Glycerophosphodiester phosphodiesterase</fullName>
    </submittedName>
</protein>
<evidence type="ECO:0000313" key="3">
    <source>
        <dbReference type="Proteomes" id="UP000658690"/>
    </source>
</evidence>
<name>A0ABX1Z451_9BACL</name>
<keyword evidence="3" id="KW-1185">Reference proteome</keyword>
<evidence type="ECO:0000313" key="2">
    <source>
        <dbReference type="EMBL" id="NOU86660.1"/>
    </source>
</evidence>
<comment type="caution">
    <text evidence="2">The sequence shown here is derived from an EMBL/GenBank/DDBJ whole genome shotgun (WGS) entry which is preliminary data.</text>
</comment>
<proteinExistence type="predicted"/>
<dbReference type="PROSITE" id="PS51704">
    <property type="entry name" value="GP_PDE"/>
    <property type="match status" value="1"/>
</dbReference>
<dbReference type="InterPro" id="IPR030395">
    <property type="entry name" value="GP_PDE_dom"/>
</dbReference>
<sequence length="261" mass="29049">MKGSVGSMGYRFPLITAHCGSMNTIDHTLESVQTGLRLGADVVEEDVRVTKDGIPVLAHDDEWVTVDGLILSISQMTFEELKELQFVVTHGEQRETIQICRLEDMLPLIQASGKVVNLDLKVDESIEPVAALVKQYGMLEHAFLSGCGMDRAMLAERLHPEMRKLLNTDHDLFKTLPYRDAMVQTCEDALAASCFGINIHYSVVSQELMDYTSSLGLPVYVWTVNEEDLMMQVADLGVASITTRNVTALVQLKQKMRGECL</sequence>